<evidence type="ECO:0000313" key="2">
    <source>
        <dbReference type="Proteomes" id="UP001168216"/>
    </source>
</evidence>
<protein>
    <recommendedName>
        <fullName evidence="3">Phage protein</fullName>
    </recommendedName>
</protein>
<dbReference type="RefSeq" id="WP_290023183.1">
    <property type="nucleotide sequence ID" value="NZ_JAOPLV010000019.1"/>
</dbReference>
<proteinExistence type="predicted"/>
<dbReference type="Proteomes" id="UP001168216">
    <property type="component" value="Unassembled WGS sequence"/>
</dbReference>
<evidence type="ECO:0000313" key="1">
    <source>
        <dbReference type="EMBL" id="MDM5142629.1"/>
    </source>
</evidence>
<dbReference type="AlphaFoldDB" id="A0AAW7I335"/>
<dbReference type="EMBL" id="JAOPLV010000019">
    <property type="protein sequence ID" value="MDM5142629.1"/>
    <property type="molecule type" value="Genomic_DNA"/>
</dbReference>
<organism evidence="1 2">
    <name type="scientific">Aeromonas bestiarum</name>
    <dbReference type="NCBI Taxonomy" id="105751"/>
    <lineage>
        <taxon>Bacteria</taxon>
        <taxon>Pseudomonadati</taxon>
        <taxon>Pseudomonadota</taxon>
        <taxon>Gammaproteobacteria</taxon>
        <taxon>Aeromonadales</taxon>
        <taxon>Aeromonadaceae</taxon>
        <taxon>Aeromonas</taxon>
    </lineage>
</organism>
<sequence length="60" mass="6700">MHMLPIRHAVRNARLQNRKMASNAGRHLKTNPDRIAVAERPAAMAWGGLWALVNHHKGGL</sequence>
<gene>
    <name evidence="1" type="ORF">OB959_23045</name>
</gene>
<name>A0AAW7I335_9GAMM</name>
<reference evidence="1" key="1">
    <citation type="submission" date="2023-08" db="EMBL/GenBank/DDBJ databases">
        <title>WGS of Aeromonas isolates.</title>
        <authorList>
            <person name="Lee H."/>
        </authorList>
    </citation>
    <scope>NUCLEOTIDE SEQUENCE</scope>
    <source>
        <strain evidence="1">SL22</strain>
    </source>
</reference>
<comment type="caution">
    <text evidence="1">The sequence shown here is derived from an EMBL/GenBank/DDBJ whole genome shotgun (WGS) entry which is preliminary data.</text>
</comment>
<evidence type="ECO:0008006" key="3">
    <source>
        <dbReference type="Google" id="ProtNLM"/>
    </source>
</evidence>
<accession>A0AAW7I335</accession>